<feature type="region of interest" description="Disordered" evidence="3">
    <location>
        <begin position="658"/>
        <end position="677"/>
    </location>
</feature>
<feature type="coiled-coil region" evidence="2">
    <location>
        <begin position="44"/>
        <end position="96"/>
    </location>
</feature>
<dbReference type="OrthoDB" id="273674at2759"/>
<dbReference type="InterPro" id="IPR049258">
    <property type="entry name" value="ODAD1_CC"/>
</dbReference>
<sequence>MMKTVAAAGSVPTRAPRPPTTARSDPNRIDAPCTGGALAVVGSETQGRRRLAQIEMRLRDMEEEAKRIRVLQEQEIAILERENTKLHMRLEAVRMEECMSPAEARTLQIYNAAQRTPGASNDSAAESKLVGSTALKYQNAKADVQRRRRECAQMERQLAEAKARLADLRRSRRDLKRQSSKAEVAAALRVAAADDYRTQVYERLRGLEEQVGREQERLIDIVSEAKQVRSEIDALLMSQATHEKMYLAQHDALLMKRREMAFLIETCNLLCEERQHVVAGLTEMQARLAEASQQYEAAFVELTGVQDENTKAHETNRNQLGELRRTIAQTRAEREKLEEEEKKNHVKASMELQERRRATGEGGKSLVRQSTTERQTPDNASLLDDSHHQAIDFEYYYRQLSSIVQSDVIEDVAGFMDAAADEHYKVYDEINAIKRDIVALETEKAARLAVLKERNGVHTATSVSASAKANTPANGSDPARQPHTSTSVLLALASAKTFEAYNTVPAGKNGGSSAPETLTDRTQERSVRMGKLLDDLGTTRELLFEQEEEQESSGAVLAQVITQVREVFHGLGCSVDDLRALTGLEKVQQGTVLQCLGLIEERVSEYLLVYSREQQQLFSQATGSWSETSSSNTAAAAAAAAGTASFLSRNAARTLLRRPDLPPKAKKNGVAQTVKQRTLPRSTDITTTISTFPLHITGSNTTFEDLVDKRPFSVAELKQLLQAQRTLKGL</sequence>
<feature type="compositionally biased region" description="Polar residues" evidence="3">
    <location>
        <begin position="367"/>
        <end position="379"/>
    </location>
</feature>
<dbReference type="RefSeq" id="XP_067759552.1">
    <property type="nucleotide sequence ID" value="XM_067903114.1"/>
</dbReference>
<feature type="region of interest" description="Disordered" evidence="3">
    <location>
        <begin position="1"/>
        <end position="27"/>
    </location>
</feature>
<evidence type="ECO:0000256" key="3">
    <source>
        <dbReference type="SAM" id="MobiDB-lite"/>
    </source>
</evidence>
<gene>
    <name evidence="5" type="ORF">JKF63_07173</name>
</gene>
<dbReference type="AlphaFoldDB" id="A0A836YIM0"/>
<organism evidence="5 6">
    <name type="scientific">Porcisia hertigi</name>
    <dbReference type="NCBI Taxonomy" id="2761500"/>
    <lineage>
        <taxon>Eukaryota</taxon>
        <taxon>Discoba</taxon>
        <taxon>Euglenozoa</taxon>
        <taxon>Kinetoplastea</taxon>
        <taxon>Metakinetoplastina</taxon>
        <taxon>Trypanosomatida</taxon>
        <taxon>Trypanosomatidae</taxon>
        <taxon>Leishmaniinae</taxon>
        <taxon>Porcisia</taxon>
    </lineage>
</organism>
<dbReference type="PANTHER" id="PTHR21694:SF18">
    <property type="entry name" value="COILED-COIL DOMAIN-CONTAINING PROTEIN 63"/>
    <property type="match status" value="1"/>
</dbReference>
<dbReference type="EMBL" id="JAFJZO010000006">
    <property type="protein sequence ID" value="KAG5511231.1"/>
    <property type="molecule type" value="Genomic_DNA"/>
</dbReference>
<dbReference type="InterPro" id="IPR051876">
    <property type="entry name" value="ODA-DC/CCD"/>
</dbReference>
<evidence type="ECO:0000256" key="1">
    <source>
        <dbReference type="ARBA" id="ARBA00023054"/>
    </source>
</evidence>
<accession>A0A836YIM0</accession>
<protein>
    <recommendedName>
        <fullName evidence="4">ODAD1 central coiled coil region domain-containing protein</fullName>
    </recommendedName>
</protein>
<feature type="region of interest" description="Disordered" evidence="3">
    <location>
        <begin position="332"/>
        <end position="385"/>
    </location>
</feature>
<keyword evidence="1 2" id="KW-0175">Coiled coil</keyword>
<evidence type="ECO:0000256" key="2">
    <source>
        <dbReference type="SAM" id="Coils"/>
    </source>
</evidence>
<dbReference type="GeneID" id="94293191"/>
<reference evidence="5 6" key="1">
    <citation type="submission" date="2021-02" db="EMBL/GenBank/DDBJ databases">
        <title>Porcisia hertigi Genome sequencing and assembly.</title>
        <authorList>
            <person name="Almutairi H."/>
            <person name="Gatherer D."/>
        </authorList>
    </citation>
    <scope>NUCLEOTIDE SEQUENCE [LARGE SCALE GENOMIC DNA]</scope>
    <source>
        <strain evidence="5 6">C119</strain>
    </source>
</reference>
<proteinExistence type="predicted"/>
<feature type="compositionally biased region" description="Polar residues" evidence="3">
    <location>
        <begin position="459"/>
        <end position="474"/>
    </location>
</feature>
<evidence type="ECO:0000259" key="4">
    <source>
        <dbReference type="Pfam" id="PF21773"/>
    </source>
</evidence>
<keyword evidence="6" id="KW-1185">Reference proteome</keyword>
<comment type="caution">
    <text evidence="5">The sequence shown here is derived from an EMBL/GenBank/DDBJ whole genome shotgun (WGS) entry which is preliminary data.</text>
</comment>
<dbReference type="KEGG" id="phet:94293191"/>
<dbReference type="PANTHER" id="PTHR21694">
    <property type="entry name" value="COILED-COIL DOMAIN-CONTAINING PROTEIN 63"/>
    <property type="match status" value="1"/>
</dbReference>
<dbReference type="Pfam" id="PF21773">
    <property type="entry name" value="ODAD1_CC"/>
    <property type="match status" value="1"/>
</dbReference>
<evidence type="ECO:0000313" key="5">
    <source>
        <dbReference type="EMBL" id="KAG5511231.1"/>
    </source>
</evidence>
<feature type="domain" description="ODAD1 central coiled coil region" evidence="4">
    <location>
        <begin position="204"/>
        <end position="351"/>
    </location>
</feature>
<evidence type="ECO:0000313" key="6">
    <source>
        <dbReference type="Proteomes" id="UP000674318"/>
    </source>
</evidence>
<feature type="region of interest" description="Disordered" evidence="3">
    <location>
        <begin position="503"/>
        <end position="525"/>
    </location>
</feature>
<dbReference type="Proteomes" id="UP000674318">
    <property type="component" value="Chromosome 6"/>
</dbReference>
<name>A0A836YIM0_9TRYP</name>
<feature type="coiled-coil region" evidence="2">
    <location>
        <begin position="137"/>
        <end position="185"/>
    </location>
</feature>
<feature type="region of interest" description="Disordered" evidence="3">
    <location>
        <begin position="459"/>
        <end position="483"/>
    </location>
</feature>
<feature type="compositionally biased region" description="Basic and acidic residues" evidence="3">
    <location>
        <begin position="332"/>
        <end position="343"/>
    </location>
</feature>